<evidence type="ECO:0000313" key="1">
    <source>
        <dbReference type="EMBL" id="RUL98589.1"/>
    </source>
</evidence>
<dbReference type="RefSeq" id="WP_127431210.1">
    <property type="nucleotide sequence ID" value="NZ_BMFI01000012.1"/>
</dbReference>
<accession>A0A3S0QKH1</accession>
<name>A0A3S0QKH1_9HYPH</name>
<protein>
    <submittedName>
        <fullName evidence="1">Uncharacterized protein</fullName>
    </submittedName>
</protein>
<dbReference type="AlphaFoldDB" id="A0A3S0QKH1"/>
<sequence length="74" mass="8141">MAFISVIEWNRARDKSTENTIHLNTNYIIAFRSWSTEPPYTTTITYLTGNNASEMTVAGAPVDIANMIASAANT</sequence>
<proteinExistence type="predicted"/>
<dbReference type="EMBL" id="RIBW01000013">
    <property type="protein sequence ID" value="RUL98589.1"/>
    <property type="molecule type" value="Genomic_DNA"/>
</dbReference>
<dbReference type="Proteomes" id="UP000273611">
    <property type="component" value="Unassembled WGS sequence"/>
</dbReference>
<reference evidence="1 2" key="1">
    <citation type="journal article" date="2015" name="Int. J. Syst. Evol. Microbiol.">
        <title>Rhizobium anhuiense sp. nov., isolated from effective nodules of Vicia faba and Pisum sativum.</title>
        <authorList>
            <person name="Zhang Y.J."/>
            <person name="Zheng W.T."/>
            <person name="Everall I."/>
            <person name="Young J.P."/>
            <person name="Zhang X.X."/>
            <person name="Tian C.F."/>
            <person name="Sui X.H."/>
            <person name="Wang E.T."/>
            <person name="Chen W.X."/>
        </authorList>
    </citation>
    <scope>NUCLEOTIDE SEQUENCE [LARGE SCALE GENOMIC DNA]</scope>
    <source>
        <strain evidence="1 2">CCBAU 23252</strain>
    </source>
</reference>
<gene>
    <name evidence="1" type="ORF">EEQ99_24260</name>
</gene>
<evidence type="ECO:0000313" key="2">
    <source>
        <dbReference type="Proteomes" id="UP000273611"/>
    </source>
</evidence>
<organism evidence="1 2">
    <name type="scientific">Rhizobium anhuiense</name>
    <dbReference type="NCBI Taxonomy" id="1184720"/>
    <lineage>
        <taxon>Bacteria</taxon>
        <taxon>Pseudomonadati</taxon>
        <taxon>Pseudomonadota</taxon>
        <taxon>Alphaproteobacteria</taxon>
        <taxon>Hyphomicrobiales</taxon>
        <taxon>Rhizobiaceae</taxon>
        <taxon>Rhizobium/Agrobacterium group</taxon>
        <taxon>Rhizobium</taxon>
    </lineage>
</organism>
<comment type="caution">
    <text evidence="1">The sequence shown here is derived from an EMBL/GenBank/DDBJ whole genome shotgun (WGS) entry which is preliminary data.</text>
</comment>